<protein>
    <submittedName>
        <fullName evidence="2">Flavodoxin family protein</fullName>
    </submittedName>
</protein>
<dbReference type="InterPro" id="IPR005025">
    <property type="entry name" value="FMN_Rdtase-like_dom"/>
</dbReference>
<dbReference type="GO" id="GO:0016491">
    <property type="term" value="F:oxidoreductase activity"/>
    <property type="evidence" value="ECO:0007669"/>
    <property type="project" value="InterPro"/>
</dbReference>
<dbReference type="Gene3D" id="3.40.50.360">
    <property type="match status" value="1"/>
</dbReference>
<proteinExistence type="predicted"/>
<dbReference type="SUPFAM" id="SSF52218">
    <property type="entry name" value="Flavoproteins"/>
    <property type="match status" value="1"/>
</dbReference>
<gene>
    <name evidence="2" type="ORF">C8259_33220</name>
</gene>
<feature type="domain" description="NADPH-dependent FMN reductase-like" evidence="1">
    <location>
        <begin position="43"/>
        <end position="177"/>
    </location>
</feature>
<name>A0A2T2YQD7_9NOCA</name>
<dbReference type="AlphaFoldDB" id="A0A2T2YQD7"/>
<comment type="caution">
    <text evidence="2">The sequence shown here is derived from an EMBL/GenBank/DDBJ whole genome shotgun (WGS) entry which is preliminary data.</text>
</comment>
<organism evidence="2 3">
    <name type="scientific">Nocardia nova</name>
    <dbReference type="NCBI Taxonomy" id="37330"/>
    <lineage>
        <taxon>Bacteria</taxon>
        <taxon>Bacillati</taxon>
        <taxon>Actinomycetota</taxon>
        <taxon>Actinomycetes</taxon>
        <taxon>Mycobacteriales</taxon>
        <taxon>Nocardiaceae</taxon>
        <taxon>Nocardia</taxon>
    </lineage>
</organism>
<dbReference type="EMBL" id="PYHS01000032">
    <property type="protein sequence ID" value="PSR57725.1"/>
    <property type="molecule type" value="Genomic_DNA"/>
</dbReference>
<dbReference type="InterPro" id="IPR029039">
    <property type="entry name" value="Flavoprotein-like_sf"/>
</dbReference>
<dbReference type="Pfam" id="PF03358">
    <property type="entry name" value="FMN_red"/>
    <property type="match status" value="1"/>
</dbReference>
<sequence>MRDTEHPVACRKEHLVNDPTASRAPGDDLTAIAISCTLKKSPDRSSSELIAEQVLRELSNHGVTGKTVRAVDLDIRPGITADEGEGDQWPQLREQISAADIVLIATPTWLGHMSSVAQRVLERLDAELSVTDDENRPAMVGKVGLAAVVGNEDGAHKICADTFQALNDIGFTVPAQGCTYWNGEAMSGVDYLDLDSNPEAVATTTAGMARNAAHLARTLKTAPYPAYPSS</sequence>
<evidence type="ECO:0000259" key="1">
    <source>
        <dbReference type="Pfam" id="PF03358"/>
    </source>
</evidence>
<accession>A0A2T2YQD7</accession>
<reference evidence="2 3" key="1">
    <citation type="submission" date="2018-02" db="EMBL/GenBank/DDBJ databases">
        <title>8 Nocardia nova and 1 Nocardia cyriacigeorgica strain used for evolution to TMP-SMX.</title>
        <authorList>
            <person name="Mehta H."/>
            <person name="Weng J."/>
            <person name="Shamoo Y."/>
        </authorList>
    </citation>
    <scope>NUCLEOTIDE SEQUENCE [LARGE SCALE GENOMIC DNA]</scope>
    <source>
        <strain evidence="2 3">ATCC 33727</strain>
    </source>
</reference>
<evidence type="ECO:0000313" key="2">
    <source>
        <dbReference type="EMBL" id="PSR57725.1"/>
    </source>
</evidence>
<dbReference type="Proteomes" id="UP000241647">
    <property type="component" value="Unassembled WGS sequence"/>
</dbReference>
<evidence type="ECO:0000313" key="3">
    <source>
        <dbReference type="Proteomes" id="UP000241647"/>
    </source>
</evidence>